<dbReference type="Proteomes" id="UP000035763">
    <property type="component" value="Unassembled WGS sequence"/>
</dbReference>
<dbReference type="Pfam" id="PF19516">
    <property type="entry name" value="DUF6049"/>
    <property type="match status" value="1"/>
</dbReference>
<feature type="signal peptide" evidence="2">
    <location>
        <begin position="1"/>
        <end position="38"/>
    </location>
</feature>
<dbReference type="EMBL" id="CAJA01000132">
    <property type="protein sequence ID" value="CCH72954.1"/>
    <property type="molecule type" value="Genomic_DNA"/>
</dbReference>
<feature type="transmembrane region" description="Helical" evidence="1">
    <location>
        <begin position="675"/>
        <end position="693"/>
    </location>
</feature>
<evidence type="ECO:0000313" key="3">
    <source>
        <dbReference type="EMBL" id="CCH72954.1"/>
    </source>
</evidence>
<dbReference type="RefSeq" id="WP_048698427.1">
    <property type="nucleotide sequence ID" value="NZ_HG764815.1"/>
</dbReference>
<dbReference type="OrthoDB" id="5137271at2"/>
<gene>
    <name evidence="3" type="ORF">BN11_2170003</name>
</gene>
<keyword evidence="1" id="KW-0472">Membrane</keyword>
<keyword evidence="4" id="KW-1185">Reference proteome</keyword>
<feature type="chain" id="PRO_5004878823" description="Secreted protein" evidence="2">
    <location>
        <begin position="39"/>
        <end position="701"/>
    </location>
</feature>
<organism evidence="3 4">
    <name type="scientific">Nostocoides australiense Ben110</name>
    <dbReference type="NCBI Taxonomy" id="1193182"/>
    <lineage>
        <taxon>Bacteria</taxon>
        <taxon>Bacillati</taxon>
        <taxon>Actinomycetota</taxon>
        <taxon>Actinomycetes</taxon>
        <taxon>Micrococcales</taxon>
        <taxon>Intrasporangiaceae</taxon>
        <taxon>Nostocoides</taxon>
    </lineage>
</organism>
<dbReference type="STRING" id="1193182.BN11_2170003"/>
<keyword evidence="1" id="KW-1133">Transmembrane helix</keyword>
<proteinExistence type="predicted"/>
<dbReference type="InterPro" id="IPR046112">
    <property type="entry name" value="DUF6049"/>
</dbReference>
<sequence length="701" mass="73023">MTSRRNPIRAFLRAPARVIGPALVVAGATAWVPAPATAASEAQIVITINSLAPAVATGNEDVEVAGTVTNRGGADADIPEITLQAADTPLAGRAAVAAWASGTTSGVPQASLRTYDTAAGPDRLSEGESHGFRLTLPKAAARTTAAYGALPLLVRAGDTVRTTFAAVHNRKEYEQLRVAVVTPVTLDPEPGLFESYGAGRLASWRTELADDGRINRLLDATKDLPVTWAFDPTLLAPPEAIAQERPTDPEAGTAWDRIGPEQREETALRIAFDAALRDRLPGRSVAVLPYADPDLAAVLADPGLTDRFAALRAKGEAVADGIPGARSDIAWPADGLLATSRVAAITELYGEGRLGAVIGSEAALGADNTLAAPHPGGADRAGAGVAALAYDDGLSNALLDLESDPSGAITTQRLLADSLAALAEYPGTPRSLLIATPRTLDARPGALHRALSGLLDAPWITRGDLDDLIDEAPGGTPLPADPAAELALPSGIPADPSTERLALTASRARTVASALKAIDATSQVRDDGAVNGVFWDEVADQLLSSRWRADRGALRIVLGELRDAGIQADTAVAVVPERINFFADSGLLQVTVTNDLDVPVRQVRVHLTPLAPSFRLTEMPEPVDIGAHSRATVRVPATALAAGTVPVKVSLYSPQGQHIGVDNTVQVRAYPTGSWFYWVIGAVAAALVAAGVLRSRRRRKA</sequence>
<evidence type="ECO:0000256" key="2">
    <source>
        <dbReference type="SAM" id="SignalP"/>
    </source>
</evidence>
<evidence type="ECO:0000256" key="1">
    <source>
        <dbReference type="SAM" id="Phobius"/>
    </source>
</evidence>
<keyword evidence="2" id="KW-0732">Signal</keyword>
<evidence type="ECO:0008006" key="5">
    <source>
        <dbReference type="Google" id="ProtNLM"/>
    </source>
</evidence>
<protein>
    <recommendedName>
        <fullName evidence="5">Secreted protein</fullName>
    </recommendedName>
</protein>
<name>W6K394_9MICO</name>
<accession>W6K394</accession>
<comment type="caution">
    <text evidence="3">The sequence shown here is derived from an EMBL/GenBank/DDBJ whole genome shotgun (WGS) entry which is preliminary data.</text>
</comment>
<evidence type="ECO:0000313" key="4">
    <source>
        <dbReference type="Proteomes" id="UP000035763"/>
    </source>
</evidence>
<keyword evidence="1" id="KW-0812">Transmembrane</keyword>
<dbReference type="AlphaFoldDB" id="W6K394"/>
<reference evidence="3 4" key="1">
    <citation type="journal article" date="2013" name="ISME J.">
        <title>A metabolic model for members of the genus Tetrasphaera involved in enhanced biological phosphorus removal.</title>
        <authorList>
            <person name="Kristiansen R."/>
            <person name="Nguyen H.T.T."/>
            <person name="Saunders A.M."/>
            <person name="Nielsen J.L."/>
            <person name="Wimmer R."/>
            <person name="Le V.Q."/>
            <person name="McIlroy S.J."/>
            <person name="Petrovski S."/>
            <person name="Seviour R.J."/>
            <person name="Calteau A."/>
            <person name="Nielsen K.L."/>
            <person name="Nielsen P.H."/>
        </authorList>
    </citation>
    <scope>NUCLEOTIDE SEQUENCE [LARGE SCALE GENOMIC DNA]</scope>
    <source>
        <strain evidence="3 4">Ben110</strain>
    </source>
</reference>